<name>A0A4S9JW62_AURPU</name>
<evidence type="ECO:0000313" key="5">
    <source>
        <dbReference type="EMBL" id="TIA42629.1"/>
    </source>
</evidence>
<evidence type="ECO:0000313" key="6">
    <source>
        <dbReference type="Proteomes" id="UP000308724"/>
    </source>
</evidence>
<evidence type="ECO:0000313" key="8">
    <source>
        <dbReference type="Proteomes" id="UP000309076"/>
    </source>
</evidence>
<evidence type="ECO:0000313" key="3">
    <source>
        <dbReference type="EMBL" id="THX37086.1"/>
    </source>
</evidence>
<proteinExistence type="predicted"/>
<dbReference type="EMBL" id="QZAV01000143">
    <property type="protein sequence ID" value="THX37086.1"/>
    <property type="molecule type" value="Genomic_DNA"/>
</dbReference>
<keyword evidence="1" id="KW-0472">Membrane</keyword>
<keyword evidence="1" id="KW-0812">Transmembrane</keyword>
<dbReference type="Gene3D" id="2.120.10.70">
    <property type="entry name" value="Fucose-specific lectin"/>
    <property type="match status" value="1"/>
</dbReference>
<dbReference type="Proteomes" id="UP000309734">
    <property type="component" value="Unassembled WGS sequence"/>
</dbReference>
<evidence type="ECO:0000313" key="9">
    <source>
        <dbReference type="Proteomes" id="UP000309734"/>
    </source>
</evidence>
<feature type="transmembrane region" description="Helical" evidence="1">
    <location>
        <begin position="113"/>
        <end position="137"/>
    </location>
</feature>
<protein>
    <submittedName>
        <fullName evidence="3">Uncharacterized protein</fullName>
    </submittedName>
</protein>
<keyword evidence="1" id="KW-1133">Transmembrane helix</keyword>
<evidence type="ECO:0000313" key="7">
    <source>
        <dbReference type="Proteomes" id="UP000308953"/>
    </source>
</evidence>
<comment type="caution">
    <text evidence="3">The sequence shown here is derived from an EMBL/GenBank/DDBJ whole genome shotgun (WGS) entry which is preliminary data.</text>
</comment>
<reference evidence="6 7" key="1">
    <citation type="submission" date="2018-10" db="EMBL/GenBank/DDBJ databases">
        <title>Fifty Aureobasidium pullulans genomes reveal a recombining polyextremotolerant generalist.</title>
        <authorList>
            <person name="Gostincar C."/>
            <person name="Turk M."/>
            <person name="Zajc J."/>
            <person name="Gunde-Cimerman N."/>
        </authorList>
    </citation>
    <scope>NUCLEOTIDE SEQUENCE [LARGE SCALE GENOMIC DNA]</scope>
    <source>
        <strain evidence="2 8">EXF-10796</strain>
        <strain evidence="5 6">EXF-1645</strain>
        <strain evidence="4 9">EXF-3519</strain>
        <strain evidence="3 7">EXF-9785</strain>
    </source>
</reference>
<dbReference type="Proteomes" id="UP000308724">
    <property type="component" value="Unassembled WGS sequence"/>
</dbReference>
<dbReference type="SUPFAM" id="SSF89372">
    <property type="entry name" value="Fucose-specific lectin"/>
    <property type="match status" value="1"/>
</dbReference>
<sequence>MAHNAENVLLVLHLPLRDFAQEAISPYDEQTHSTPPSYQQWPEITHSVSPQDPADMSFAGKHGPIGDISVSSPGLESVWEGEGDKEVIVEPITHMSASPPERKSARICGLKRGLFLLLLVAALSAAIALGVGLGVGLGTKRKNELLAQVTKNTTTPGNSSDYLVGGALDPAYYSLEGAFNGSGLALASQSFGSGEYGELVLYFQHHSGSIRWQRLTPNNGWLGGSASEVVATDAKNSTPLSAVAYSLNGISTWHLFYVDNSNRLREKINSNATNIWEEGSLTGENHLVLDADQVGMQACWYGNDYGDVDYKHSPLPDQDNSTANSTTDSGTDVGMHLWYASGDTTFQQLGWRHGDKNWTYQQEWDDKNGHAGVGCYSWGKGTTTYVMMVNSHNTAEIWWKDTNINATSTSAHPINQWTNSSVAINNVHPSTSLGYTNAFYAQGMDGWITGYDMVWTSENTTINGSFKVDLRQGIPGTHLSVTTLPDQSGGDSLCVFYQTEGSDIMFATRDLVQGAWTAAALVVPDS</sequence>
<accession>A0A4S9JW62</accession>
<evidence type="ECO:0000256" key="1">
    <source>
        <dbReference type="SAM" id="Phobius"/>
    </source>
</evidence>
<dbReference type="AlphaFoldDB" id="A0A4S9JW62"/>
<dbReference type="Proteomes" id="UP000308953">
    <property type="component" value="Unassembled WGS sequence"/>
</dbReference>
<organism evidence="3 7">
    <name type="scientific">Aureobasidium pullulans</name>
    <name type="common">Black yeast</name>
    <name type="synonym">Pullularia pullulans</name>
    <dbReference type="NCBI Taxonomy" id="5580"/>
    <lineage>
        <taxon>Eukaryota</taxon>
        <taxon>Fungi</taxon>
        <taxon>Dikarya</taxon>
        <taxon>Ascomycota</taxon>
        <taxon>Pezizomycotina</taxon>
        <taxon>Dothideomycetes</taxon>
        <taxon>Dothideomycetidae</taxon>
        <taxon>Dothideales</taxon>
        <taxon>Saccotheciaceae</taxon>
        <taxon>Aureobasidium</taxon>
    </lineage>
</organism>
<dbReference type="EMBL" id="QZBS01000096">
    <property type="protein sequence ID" value="THZ73457.1"/>
    <property type="molecule type" value="Genomic_DNA"/>
</dbReference>
<evidence type="ECO:0000313" key="4">
    <source>
        <dbReference type="EMBL" id="THZ73457.1"/>
    </source>
</evidence>
<dbReference type="EMBL" id="QZAM01000039">
    <property type="protein sequence ID" value="THW48332.1"/>
    <property type="molecule type" value="Genomic_DNA"/>
</dbReference>
<dbReference type="EMBL" id="QZBZ01000009">
    <property type="protein sequence ID" value="TIA42629.1"/>
    <property type="molecule type" value="Genomic_DNA"/>
</dbReference>
<gene>
    <name evidence="5" type="ORF">D6C78_00932</name>
    <name evidence="4" type="ORF">D6C85_04080</name>
    <name evidence="3" type="ORF">D6D10_06151</name>
    <name evidence="2" type="ORF">D6D21_02978</name>
</gene>
<dbReference type="Proteomes" id="UP000309076">
    <property type="component" value="Unassembled WGS sequence"/>
</dbReference>
<evidence type="ECO:0000313" key="2">
    <source>
        <dbReference type="EMBL" id="THW48332.1"/>
    </source>
</evidence>